<keyword evidence="1" id="KW-0812">Transmembrane</keyword>
<feature type="transmembrane region" description="Helical" evidence="1">
    <location>
        <begin position="12"/>
        <end position="34"/>
    </location>
</feature>
<dbReference type="InterPro" id="IPR006311">
    <property type="entry name" value="TAT_signal"/>
</dbReference>
<dbReference type="PANTHER" id="PTHR10151">
    <property type="entry name" value="ECTONUCLEOTIDE PYROPHOSPHATASE/PHOSPHODIESTERASE"/>
    <property type="match status" value="1"/>
</dbReference>
<protein>
    <submittedName>
        <fullName evidence="2">Phosphodiesterase</fullName>
    </submittedName>
</protein>
<dbReference type="GO" id="GO:0016787">
    <property type="term" value="F:hydrolase activity"/>
    <property type="evidence" value="ECO:0007669"/>
    <property type="project" value="UniProtKB-ARBA"/>
</dbReference>
<dbReference type="SUPFAM" id="SSF53649">
    <property type="entry name" value="Alkaline phosphatase-like"/>
    <property type="match status" value="1"/>
</dbReference>
<proteinExistence type="predicted"/>
<name>A0A1L3MHH8_9MICO</name>
<sequence length="419" mass="45233">MTDQTQPSRRTLLRFAAAGGTSVAISGVLGAPWASAKSRKSSRRVYVLVTDGLRPDEITADCTPHLHALRSGGTWYPNARSLPIMETIPNHVMMMTGVRPDRSGVPANKIYDRGLGEVRDMDQPSDIKVPTVIERLNARGLTTGTVLSKDYLYGIFGDRATYRWEPKPLMPITDHAPDGYTYDALVKMVDEADPHLVFANFGDIDRVGHADLGGTINLPAMRYAALANTDRLVGNFVEHLKAKGVWEQSIVIVLADHSMDWSMAHRVISLGAPIWFDTTLRDKVEIAQNGGADSFYWTGPAGEKAAGIARLREVVLRQPGVLSVHTPAQLRLSPVAGDLIAYCKQGWRFSDPTIFNNPIPGNHGHPVTAPIPFVVAGGSSLVRSGTRTATAHTVDVAATVGAVFGLPSLPGGYDGVSRL</sequence>
<gene>
    <name evidence="2" type="ORF">ASJ30_09715</name>
</gene>
<dbReference type="Gene3D" id="3.40.720.10">
    <property type="entry name" value="Alkaline Phosphatase, subunit A"/>
    <property type="match status" value="1"/>
</dbReference>
<dbReference type="PROSITE" id="PS51318">
    <property type="entry name" value="TAT"/>
    <property type="match status" value="1"/>
</dbReference>
<dbReference type="EMBL" id="CP013290">
    <property type="protein sequence ID" value="APH01768.1"/>
    <property type="molecule type" value="Genomic_DNA"/>
</dbReference>
<reference evidence="2 3" key="1">
    <citation type="submission" date="2015-11" db="EMBL/GenBank/DDBJ databases">
        <authorList>
            <person name="Zhang Y."/>
            <person name="Guo Z."/>
        </authorList>
    </citation>
    <scope>NUCLEOTIDE SEQUENCE [LARGE SCALE GENOMIC DNA]</scope>
    <source>
        <strain evidence="2 3">YFY001</strain>
    </source>
</reference>
<dbReference type="KEGG" id="jte:ASJ30_09715"/>
<evidence type="ECO:0000313" key="3">
    <source>
        <dbReference type="Proteomes" id="UP000182938"/>
    </source>
</evidence>
<keyword evidence="1" id="KW-0472">Membrane</keyword>
<dbReference type="InterPro" id="IPR002591">
    <property type="entry name" value="Phosphodiest/P_Trfase"/>
</dbReference>
<keyword evidence="1" id="KW-1133">Transmembrane helix</keyword>
<dbReference type="InterPro" id="IPR017850">
    <property type="entry name" value="Alkaline_phosphatase_core_sf"/>
</dbReference>
<organism evidence="2 3">
    <name type="scientific">Janibacter indicus</name>
    <dbReference type="NCBI Taxonomy" id="857417"/>
    <lineage>
        <taxon>Bacteria</taxon>
        <taxon>Bacillati</taxon>
        <taxon>Actinomycetota</taxon>
        <taxon>Actinomycetes</taxon>
        <taxon>Micrococcales</taxon>
        <taxon>Intrasporangiaceae</taxon>
        <taxon>Janibacter</taxon>
    </lineage>
</organism>
<evidence type="ECO:0000313" key="2">
    <source>
        <dbReference type="EMBL" id="APH01768.1"/>
    </source>
</evidence>
<dbReference type="AlphaFoldDB" id="A0A1L3MHH8"/>
<dbReference type="RefSeq" id="WP_072624926.1">
    <property type="nucleotide sequence ID" value="NZ_CP013290.1"/>
</dbReference>
<dbReference type="Proteomes" id="UP000182938">
    <property type="component" value="Chromosome"/>
</dbReference>
<dbReference type="Pfam" id="PF01663">
    <property type="entry name" value="Phosphodiest"/>
    <property type="match status" value="1"/>
</dbReference>
<dbReference type="PANTHER" id="PTHR10151:SF120">
    <property type="entry name" value="BIS(5'-ADENOSYL)-TRIPHOSPHATASE"/>
    <property type="match status" value="1"/>
</dbReference>
<keyword evidence="3" id="KW-1185">Reference proteome</keyword>
<evidence type="ECO:0000256" key="1">
    <source>
        <dbReference type="SAM" id="Phobius"/>
    </source>
</evidence>
<accession>A0A1L3MHH8</accession>